<evidence type="ECO:0000313" key="1">
    <source>
        <dbReference type="EMBL" id="MDM7859225.1"/>
    </source>
</evidence>
<reference evidence="1 2" key="1">
    <citation type="submission" date="2023-06" db="EMBL/GenBank/DDBJ databases">
        <title>Alteromonas sp. ASW11-36 isolated from intertidal sand.</title>
        <authorList>
            <person name="Li Y."/>
        </authorList>
    </citation>
    <scope>NUCLEOTIDE SEQUENCE [LARGE SCALE GENOMIC DNA]</scope>
    <source>
        <strain evidence="1 2">ASW11-36</strain>
    </source>
</reference>
<organism evidence="1 2">
    <name type="scientific">Alteromonas arenosi</name>
    <dbReference type="NCBI Taxonomy" id="3055817"/>
    <lineage>
        <taxon>Bacteria</taxon>
        <taxon>Pseudomonadati</taxon>
        <taxon>Pseudomonadota</taxon>
        <taxon>Gammaproteobacteria</taxon>
        <taxon>Alteromonadales</taxon>
        <taxon>Alteromonadaceae</taxon>
        <taxon>Alteromonas/Salinimonas group</taxon>
        <taxon>Alteromonas</taxon>
    </lineage>
</organism>
<evidence type="ECO:0000313" key="2">
    <source>
        <dbReference type="Proteomes" id="UP001234343"/>
    </source>
</evidence>
<dbReference type="Proteomes" id="UP001234343">
    <property type="component" value="Unassembled WGS sequence"/>
</dbReference>
<keyword evidence="2" id="KW-1185">Reference proteome</keyword>
<dbReference type="EMBL" id="JAUCBP010000001">
    <property type="protein sequence ID" value="MDM7859225.1"/>
    <property type="molecule type" value="Genomic_DNA"/>
</dbReference>
<dbReference type="Pfam" id="PF07277">
    <property type="entry name" value="SapC"/>
    <property type="match status" value="1"/>
</dbReference>
<comment type="caution">
    <text evidence="1">The sequence shown here is derived from an EMBL/GenBank/DDBJ whole genome shotgun (WGS) entry which is preliminary data.</text>
</comment>
<dbReference type="RefSeq" id="WP_289363141.1">
    <property type="nucleotide sequence ID" value="NZ_JAUCBP010000001.1"/>
</dbReference>
<dbReference type="InterPro" id="IPR010836">
    <property type="entry name" value="SapC"/>
</dbReference>
<accession>A0ABT7SSQ4</accession>
<sequence>MATLTELTSAQHKDLHIVPDAVMQQISKQHMMNVHATEIANAATCFPVFISRNSINGRLSISALTNLVAGHNLYVSNGHWDPVFRPIGLQTLPLYLMQRPEDPNQFTVGFDSSSECFATSGGEPLFTEDGKATSLLMEKSKLLESELNMVRQTHGFLQAMEKHNLLKSVDLQVKYDNERVNVIQGLYTINEDQLQTMNTEQFEELRKAGYLMPIHALLMSLYQVNVLVNRFNAHSLTEKISEVKIEVSKNLTNN</sequence>
<name>A0ABT7SSQ4_9ALTE</name>
<protein>
    <submittedName>
        <fullName evidence="1">SapC family protein</fullName>
    </submittedName>
</protein>
<gene>
    <name evidence="1" type="ORF">QTP81_01225</name>
</gene>
<proteinExistence type="predicted"/>